<reference evidence="2" key="1">
    <citation type="submission" date="2018-12" db="EMBL/GenBank/DDBJ databases">
        <title>Tengunoibacter tsumagoiensis gen. nov., sp. nov., Dictyobacter kobayashii sp. nov., D. alpinus sp. nov., and D. joshuensis sp. nov. and description of Dictyobacteraceae fam. nov. within the order Ktedonobacterales isolated from Tengu-no-mugimeshi.</title>
        <authorList>
            <person name="Wang C.M."/>
            <person name="Zheng Y."/>
            <person name="Sakai Y."/>
            <person name="Toyoda A."/>
            <person name="Minakuchi Y."/>
            <person name="Abe K."/>
            <person name="Yokota A."/>
            <person name="Yabe S."/>
        </authorList>
    </citation>
    <scope>NUCLEOTIDE SEQUENCE [LARGE SCALE GENOMIC DNA]</scope>
    <source>
        <strain evidence="2">Uno11</strain>
    </source>
</reference>
<keyword evidence="2" id="KW-1185">Reference proteome</keyword>
<evidence type="ECO:0000313" key="2">
    <source>
        <dbReference type="Proteomes" id="UP000287188"/>
    </source>
</evidence>
<comment type="caution">
    <text evidence="1">The sequence shown here is derived from an EMBL/GenBank/DDBJ whole genome shotgun (WGS) entry which is preliminary data.</text>
</comment>
<dbReference type="Proteomes" id="UP000287188">
    <property type="component" value="Unassembled WGS sequence"/>
</dbReference>
<sequence>MMDRALLHITSFIVLRAIVSHHNKILNAIICDAESCYATGGNKAEEW</sequence>
<gene>
    <name evidence="1" type="ORF">KDK_67870</name>
</gene>
<dbReference type="EMBL" id="BIFS01000002">
    <property type="protein sequence ID" value="GCE22987.1"/>
    <property type="molecule type" value="Genomic_DNA"/>
</dbReference>
<proteinExistence type="predicted"/>
<organism evidence="1 2">
    <name type="scientific">Dictyobacter kobayashii</name>
    <dbReference type="NCBI Taxonomy" id="2014872"/>
    <lineage>
        <taxon>Bacteria</taxon>
        <taxon>Bacillati</taxon>
        <taxon>Chloroflexota</taxon>
        <taxon>Ktedonobacteria</taxon>
        <taxon>Ktedonobacterales</taxon>
        <taxon>Dictyobacteraceae</taxon>
        <taxon>Dictyobacter</taxon>
    </lineage>
</organism>
<accession>A0A402AV76</accession>
<name>A0A402AV76_9CHLR</name>
<dbReference type="AlphaFoldDB" id="A0A402AV76"/>
<protein>
    <submittedName>
        <fullName evidence="1">Uncharacterized protein</fullName>
    </submittedName>
</protein>
<evidence type="ECO:0000313" key="1">
    <source>
        <dbReference type="EMBL" id="GCE22987.1"/>
    </source>
</evidence>